<proteinExistence type="predicted"/>
<dbReference type="EMBL" id="AFZX01000071">
    <property type="protein sequence ID" value="EHL06472.1"/>
    <property type="molecule type" value="Genomic_DNA"/>
</dbReference>
<protein>
    <submittedName>
        <fullName evidence="1">Uncharacterized protein</fullName>
    </submittedName>
</protein>
<dbReference type="HOGENOM" id="CLU_3198924_0_0_9"/>
<reference evidence="1 2" key="1">
    <citation type="submission" date="2011-08" db="EMBL/GenBank/DDBJ databases">
        <authorList>
            <person name="Weinstock G."/>
            <person name="Sodergren E."/>
            <person name="Clifton S."/>
            <person name="Fulton L."/>
            <person name="Fulton B."/>
            <person name="Courtney L."/>
            <person name="Fronick C."/>
            <person name="Harrison M."/>
            <person name="Strong C."/>
            <person name="Farmer C."/>
            <person name="Delahaunty K."/>
            <person name="Markovic C."/>
            <person name="Hall O."/>
            <person name="Minx P."/>
            <person name="Tomlinson C."/>
            <person name="Mitreva M."/>
            <person name="Hou S."/>
            <person name="Chen J."/>
            <person name="Wollam A."/>
            <person name="Pepin K.H."/>
            <person name="Johnson M."/>
            <person name="Bhonagiri V."/>
            <person name="Zhang X."/>
            <person name="Suruliraj S."/>
            <person name="Warren W."/>
            <person name="Chinwalla A."/>
            <person name="Mardis E.R."/>
            <person name="Wilson R.K."/>
        </authorList>
    </citation>
    <scope>NUCLEOTIDE SEQUENCE [LARGE SCALE GENOMIC DNA]</scope>
    <source>
        <strain evidence="1 2">DP7</strain>
    </source>
</reference>
<comment type="caution">
    <text evidence="1">The sequence shown here is derived from an EMBL/GenBank/DDBJ whole genome shotgun (WGS) entry which is preliminary data.</text>
</comment>
<dbReference type="AlphaFoldDB" id="G9XPH2"/>
<dbReference type="Proteomes" id="UP000004416">
    <property type="component" value="Unassembled WGS sequence"/>
</dbReference>
<name>G9XPH2_DESHA</name>
<sequence length="45" mass="5434">MELRLGTREFAKFFPIHPEPLPTLFQHYLLMRKIRKNVHLEKSLG</sequence>
<accession>G9XPH2</accession>
<evidence type="ECO:0000313" key="1">
    <source>
        <dbReference type="EMBL" id="EHL06472.1"/>
    </source>
</evidence>
<organism evidence="1 2">
    <name type="scientific">Desulfitobacterium hafniense DP7</name>
    <dbReference type="NCBI Taxonomy" id="537010"/>
    <lineage>
        <taxon>Bacteria</taxon>
        <taxon>Bacillati</taxon>
        <taxon>Bacillota</taxon>
        <taxon>Clostridia</taxon>
        <taxon>Eubacteriales</taxon>
        <taxon>Desulfitobacteriaceae</taxon>
        <taxon>Desulfitobacterium</taxon>
    </lineage>
</organism>
<evidence type="ECO:0000313" key="2">
    <source>
        <dbReference type="Proteomes" id="UP000004416"/>
    </source>
</evidence>
<gene>
    <name evidence="1" type="ORF">HMPREF0322_02868</name>
</gene>